<organism evidence="1 2">
    <name type="scientific">Steinernema glaseri</name>
    <dbReference type="NCBI Taxonomy" id="37863"/>
    <lineage>
        <taxon>Eukaryota</taxon>
        <taxon>Metazoa</taxon>
        <taxon>Ecdysozoa</taxon>
        <taxon>Nematoda</taxon>
        <taxon>Chromadorea</taxon>
        <taxon>Rhabditida</taxon>
        <taxon>Tylenchina</taxon>
        <taxon>Panagrolaimomorpha</taxon>
        <taxon>Strongyloidoidea</taxon>
        <taxon>Steinernematidae</taxon>
        <taxon>Steinernema</taxon>
    </lineage>
</organism>
<evidence type="ECO:0000313" key="2">
    <source>
        <dbReference type="WBParaSite" id="L893_g644.t1"/>
    </source>
</evidence>
<sequence>MNILLFSALNGAFVLPSQLKLVQDLLETYDRKAKPTWDNSRPINVTFSMDLYQILELIPGKLFIGVKDVEEQN</sequence>
<dbReference type="WBParaSite" id="L893_g644.t1">
    <property type="protein sequence ID" value="L893_g644.t1"/>
    <property type="gene ID" value="L893_g644"/>
</dbReference>
<evidence type="ECO:0000313" key="1">
    <source>
        <dbReference type="Proteomes" id="UP000095287"/>
    </source>
</evidence>
<dbReference type="GO" id="GO:0005230">
    <property type="term" value="F:extracellular ligand-gated monoatomic ion channel activity"/>
    <property type="evidence" value="ECO:0007669"/>
    <property type="project" value="InterPro"/>
</dbReference>
<dbReference type="GO" id="GO:0016020">
    <property type="term" value="C:membrane"/>
    <property type="evidence" value="ECO:0007669"/>
    <property type="project" value="InterPro"/>
</dbReference>
<dbReference type="SUPFAM" id="SSF63712">
    <property type="entry name" value="Nicotinic receptor ligand binding domain-like"/>
    <property type="match status" value="1"/>
</dbReference>
<accession>A0A1I8AIY1</accession>
<dbReference type="Proteomes" id="UP000095287">
    <property type="component" value="Unplaced"/>
</dbReference>
<dbReference type="InterPro" id="IPR036734">
    <property type="entry name" value="Neur_chan_lig-bd_sf"/>
</dbReference>
<protein>
    <submittedName>
        <fullName evidence="2">Neur_chan_LBD domain-containing protein</fullName>
    </submittedName>
</protein>
<keyword evidence="1" id="KW-1185">Reference proteome</keyword>
<reference evidence="2" key="1">
    <citation type="submission" date="2016-11" db="UniProtKB">
        <authorList>
            <consortium name="WormBaseParasite"/>
        </authorList>
    </citation>
    <scope>IDENTIFICATION</scope>
</reference>
<name>A0A1I8AIY1_9BILA</name>
<proteinExistence type="predicted"/>
<dbReference type="Gene3D" id="2.70.170.10">
    <property type="entry name" value="Neurotransmitter-gated ion-channel ligand-binding domain"/>
    <property type="match status" value="1"/>
</dbReference>
<dbReference type="AlphaFoldDB" id="A0A1I8AIY1"/>